<accession>A0A0W8FS71</accession>
<dbReference type="PIRSF" id="PIRSF037181">
    <property type="entry name" value="DGC"/>
    <property type="match status" value="1"/>
</dbReference>
<name>A0A0W8FS71_9ZZZZ</name>
<proteinExistence type="predicted"/>
<reference evidence="1" key="1">
    <citation type="journal article" date="2015" name="Proc. Natl. Acad. Sci. U.S.A.">
        <title>Networks of energetic and metabolic interactions define dynamics in microbial communities.</title>
        <authorList>
            <person name="Embree M."/>
            <person name="Liu J.K."/>
            <person name="Al-Bassam M.M."/>
            <person name="Zengler K."/>
        </authorList>
    </citation>
    <scope>NUCLEOTIDE SEQUENCE</scope>
</reference>
<protein>
    <recommendedName>
        <fullName evidence="2">Zinc-binding protein</fullName>
    </recommendedName>
</protein>
<sequence>MAECCSGGTTLIYACSGAADVGEIADRVTRKLRNEGYARMTCLAGIGAGLSGYVQSAKGADLNITVDGCKTACAKKTLEKIGVNPTSYILTDMGLVKGETPVTETIVAQICKKIKNANDHPTSPVQINTGGCSCGGKC</sequence>
<dbReference type="AlphaFoldDB" id="A0A0W8FS71"/>
<dbReference type="EMBL" id="LNQE01000894">
    <property type="protein sequence ID" value="KUG23634.1"/>
    <property type="molecule type" value="Genomic_DNA"/>
</dbReference>
<evidence type="ECO:0008006" key="2">
    <source>
        <dbReference type="Google" id="ProtNLM"/>
    </source>
</evidence>
<dbReference type="InterPro" id="IPR014958">
    <property type="entry name" value="DGC"/>
</dbReference>
<gene>
    <name evidence="1" type="ORF">ASZ90_006570</name>
</gene>
<organism evidence="1">
    <name type="scientific">hydrocarbon metagenome</name>
    <dbReference type="NCBI Taxonomy" id="938273"/>
    <lineage>
        <taxon>unclassified sequences</taxon>
        <taxon>metagenomes</taxon>
        <taxon>ecological metagenomes</taxon>
    </lineage>
</organism>
<comment type="caution">
    <text evidence="1">The sequence shown here is derived from an EMBL/GenBank/DDBJ whole genome shotgun (WGS) entry which is preliminary data.</text>
</comment>
<dbReference type="Pfam" id="PF08859">
    <property type="entry name" value="DGC"/>
    <property type="match status" value="1"/>
</dbReference>
<evidence type="ECO:0000313" key="1">
    <source>
        <dbReference type="EMBL" id="KUG23634.1"/>
    </source>
</evidence>